<reference evidence="12 13" key="2">
    <citation type="submission" date="2018-03" db="EMBL/GenBank/DDBJ databases">
        <authorList>
            <person name="Keele B.F."/>
        </authorList>
    </citation>
    <scope>NUCLEOTIDE SEQUENCE [LARGE SCALE GENOMIC DNA]</scope>
    <source>
        <strain evidence="12 13">D13</strain>
    </source>
</reference>
<comment type="function">
    <text evidence="8">Also involved in hydrogenase metallocenter assembly, probably by participating in the nickel insertion step. This function in hydrogenase biosynthesis requires chaperone activity and the presence of the metal-binding domain, but not PPIase activity.</text>
</comment>
<evidence type="ECO:0000256" key="7">
    <source>
        <dbReference type="ARBA" id="ARBA00023235"/>
    </source>
</evidence>
<evidence type="ECO:0000256" key="5">
    <source>
        <dbReference type="ARBA" id="ARBA00023110"/>
    </source>
</evidence>
<evidence type="ECO:0000256" key="8">
    <source>
        <dbReference type="ARBA" id="ARBA00037071"/>
    </source>
</evidence>
<keyword evidence="5 9" id="KW-0697">Rotamase</keyword>
<dbReference type="PROSITE" id="PS50059">
    <property type="entry name" value="FKBP_PPIASE"/>
    <property type="match status" value="1"/>
</dbReference>
<dbReference type="Gene3D" id="3.10.50.40">
    <property type="match status" value="1"/>
</dbReference>
<evidence type="ECO:0000256" key="3">
    <source>
        <dbReference type="ARBA" id="ARBA00006577"/>
    </source>
</evidence>
<keyword evidence="7 9" id="KW-0413">Isomerase</keyword>
<evidence type="ECO:0000256" key="1">
    <source>
        <dbReference type="ARBA" id="ARBA00000971"/>
    </source>
</evidence>
<protein>
    <recommendedName>
        <fullName evidence="10">Peptidyl-prolyl cis-trans isomerase</fullName>
        <ecNumber evidence="10">5.2.1.8</ecNumber>
    </recommendedName>
</protein>
<dbReference type="EMBL" id="CP027860">
    <property type="protein sequence ID" value="AVP97083.1"/>
    <property type="molecule type" value="Genomic_DNA"/>
</dbReference>
<name>A0A2P1PQG7_9GAMM</name>
<evidence type="ECO:0000256" key="6">
    <source>
        <dbReference type="ARBA" id="ARBA00023186"/>
    </source>
</evidence>
<organism evidence="12 13">
    <name type="scientific">Ahniella affigens</name>
    <dbReference type="NCBI Taxonomy" id="2021234"/>
    <lineage>
        <taxon>Bacteria</taxon>
        <taxon>Pseudomonadati</taxon>
        <taxon>Pseudomonadota</taxon>
        <taxon>Gammaproteobacteria</taxon>
        <taxon>Lysobacterales</taxon>
        <taxon>Rhodanobacteraceae</taxon>
        <taxon>Ahniella</taxon>
    </lineage>
</organism>
<evidence type="ECO:0000256" key="10">
    <source>
        <dbReference type="RuleBase" id="RU003915"/>
    </source>
</evidence>
<dbReference type="SUPFAM" id="SSF54534">
    <property type="entry name" value="FKBP-like"/>
    <property type="match status" value="1"/>
</dbReference>
<dbReference type="KEGG" id="xba:C7S18_07705"/>
<dbReference type="PANTHER" id="PTHR47861">
    <property type="entry name" value="FKBP-TYPE PEPTIDYL-PROLYL CIS-TRANS ISOMERASE SLYD"/>
    <property type="match status" value="1"/>
</dbReference>
<dbReference type="Proteomes" id="UP000241074">
    <property type="component" value="Chromosome"/>
</dbReference>
<comment type="catalytic activity">
    <reaction evidence="1 9 10">
        <text>[protein]-peptidylproline (omega=180) = [protein]-peptidylproline (omega=0)</text>
        <dbReference type="Rhea" id="RHEA:16237"/>
        <dbReference type="Rhea" id="RHEA-COMP:10747"/>
        <dbReference type="Rhea" id="RHEA-COMP:10748"/>
        <dbReference type="ChEBI" id="CHEBI:83833"/>
        <dbReference type="ChEBI" id="CHEBI:83834"/>
        <dbReference type="EC" id="5.2.1.8"/>
    </reaction>
</comment>
<evidence type="ECO:0000256" key="2">
    <source>
        <dbReference type="ARBA" id="ARBA00004496"/>
    </source>
</evidence>
<dbReference type="RefSeq" id="WP_106891008.1">
    <property type="nucleotide sequence ID" value="NZ_CP027860.1"/>
</dbReference>
<sequence length="162" mass="17622">MQVATNSVVSFHYVLTDAQNGEVIDSSRERGEPLVILAGRGQLIPGVEKGLEGKIVGDKFVLEIAPEDGYGQRRDDAVQRLSKKYFPNAERLKAGDEVVLQTKFGPQQVRVLKVGASVVDVDVNHPLAGVTLNFDIEITDVRDATTEELEHGHAHGPGGHHH</sequence>
<dbReference type="InterPro" id="IPR001179">
    <property type="entry name" value="PPIase_FKBP_dom"/>
</dbReference>
<comment type="similarity">
    <text evidence="3 10">Belongs to the FKBP-type PPIase family.</text>
</comment>
<keyword evidence="4" id="KW-0963">Cytoplasm</keyword>
<gene>
    <name evidence="12" type="ORF">C7S18_07705</name>
</gene>
<reference evidence="12 13" key="1">
    <citation type="submission" date="2018-03" db="EMBL/GenBank/DDBJ databases">
        <title>Ahniella affigens gen. nov., sp. nov., a gammaproteobacterium isolated from sandy soil near a stream.</title>
        <authorList>
            <person name="Ko Y."/>
            <person name="Kim J.-H."/>
        </authorList>
    </citation>
    <scope>NUCLEOTIDE SEQUENCE [LARGE SCALE GENOMIC DNA]</scope>
    <source>
        <strain evidence="12 13">D13</strain>
    </source>
</reference>
<evidence type="ECO:0000256" key="4">
    <source>
        <dbReference type="ARBA" id="ARBA00022490"/>
    </source>
</evidence>
<evidence type="ECO:0000256" key="9">
    <source>
        <dbReference type="PROSITE-ProRule" id="PRU00277"/>
    </source>
</evidence>
<dbReference type="AlphaFoldDB" id="A0A2P1PQG7"/>
<dbReference type="GO" id="GO:0005737">
    <property type="term" value="C:cytoplasm"/>
    <property type="evidence" value="ECO:0007669"/>
    <property type="project" value="UniProtKB-SubCell"/>
</dbReference>
<keyword evidence="6" id="KW-0143">Chaperone</keyword>
<dbReference type="GO" id="GO:0042026">
    <property type="term" value="P:protein refolding"/>
    <property type="evidence" value="ECO:0007669"/>
    <property type="project" value="UniProtKB-ARBA"/>
</dbReference>
<proteinExistence type="inferred from homology"/>
<evidence type="ECO:0000259" key="11">
    <source>
        <dbReference type="PROSITE" id="PS50059"/>
    </source>
</evidence>
<dbReference type="EC" id="5.2.1.8" evidence="10"/>
<accession>A0A2P1PQG7</accession>
<keyword evidence="13" id="KW-1185">Reference proteome</keyword>
<dbReference type="GO" id="GO:0003755">
    <property type="term" value="F:peptidyl-prolyl cis-trans isomerase activity"/>
    <property type="evidence" value="ECO:0007669"/>
    <property type="project" value="UniProtKB-UniRule"/>
</dbReference>
<evidence type="ECO:0000313" key="13">
    <source>
        <dbReference type="Proteomes" id="UP000241074"/>
    </source>
</evidence>
<evidence type="ECO:0000313" key="12">
    <source>
        <dbReference type="EMBL" id="AVP97083.1"/>
    </source>
</evidence>
<dbReference type="PANTHER" id="PTHR47861:SF3">
    <property type="entry name" value="FKBP-TYPE PEPTIDYL-PROLYL CIS-TRANS ISOMERASE SLYD"/>
    <property type="match status" value="1"/>
</dbReference>
<dbReference type="OrthoDB" id="9808891at2"/>
<dbReference type="InterPro" id="IPR046357">
    <property type="entry name" value="PPIase_dom_sf"/>
</dbReference>
<feature type="domain" description="PPIase FKBP-type" evidence="11">
    <location>
        <begin position="6"/>
        <end position="101"/>
    </location>
</feature>
<dbReference type="Pfam" id="PF00254">
    <property type="entry name" value="FKBP_C"/>
    <property type="match status" value="1"/>
</dbReference>
<comment type="subcellular location">
    <subcellularLocation>
        <location evidence="2">Cytoplasm</location>
    </subcellularLocation>
</comment>